<dbReference type="RefSeq" id="WP_340266677.1">
    <property type="nucleotide sequence ID" value="NZ_JBBEOG010000001.1"/>
</dbReference>
<dbReference type="PRINTS" id="PR00038">
    <property type="entry name" value="HTHLUXR"/>
</dbReference>
<feature type="domain" description="HTH luxR-type" evidence="4">
    <location>
        <begin position="185"/>
        <end position="250"/>
    </location>
</feature>
<dbReference type="InterPro" id="IPR036388">
    <property type="entry name" value="WH-like_DNA-bd_sf"/>
</dbReference>
<evidence type="ECO:0000313" key="6">
    <source>
        <dbReference type="Proteomes" id="UP001596122"/>
    </source>
</evidence>
<keyword evidence="1" id="KW-0805">Transcription regulation</keyword>
<evidence type="ECO:0000256" key="1">
    <source>
        <dbReference type="ARBA" id="ARBA00023015"/>
    </source>
</evidence>
<dbReference type="InterPro" id="IPR000792">
    <property type="entry name" value="Tscrpt_reg_LuxR_C"/>
</dbReference>
<dbReference type="EMBL" id="JBHSLD010000001">
    <property type="protein sequence ID" value="MFC5379259.1"/>
    <property type="molecule type" value="Genomic_DNA"/>
</dbReference>
<gene>
    <name evidence="5" type="ORF">ACFPJ6_00495</name>
</gene>
<dbReference type="PROSITE" id="PS00622">
    <property type="entry name" value="HTH_LUXR_1"/>
    <property type="match status" value="1"/>
</dbReference>
<keyword evidence="2" id="KW-0238">DNA-binding</keyword>
<dbReference type="SUPFAM" id="SSF46894">
    <property type="entry name" value="C-terminal effector domain of the bipartite response regulators"/>
    <property type="match status" value="1"/>
</dbReference>
<dbReference type="Gene3D" id="1.10.10.10">
    <property type="entry name" value="Winged helix-like DNA-binding domain superfamily/Winged helix DNA-binding domain"/>
    <property type="match status" value="1"/>
</dbReference>
<dbReference type="PANTHER" id="PTHR44688:SF16">
    <property type="entry name" value="DNA-BINDING TRANSCRIPTIONAL ACTIVATOR DEVR_DOSR"/>
    <property type="match status" value="1"/>
</dbReference>
<proteinExistence type="predicted"/>
<protein>
    <submittedName>
        <fullName evidence="5">LuxR family transcriptional regulator</fullName>
    </submittedName>
</protein>
<dbReference type="CDD" id="cd06170">
    <property type="entry name" value="LuxR_C_like"/>
    <property type="match status" value="1"/>
</dbReference>
<dbReference type="PROSITE" id="PS50043">
    <property type="entry name" value="HTH_LUXR_2"/>
    <property type="match status" value="1"/>
</dbReference>
<keyword evidence="3" id="KW-0804">Transcription</keyword>
<dbReference type="InterPro" id="IPR016032">
    <property type="entry name" value="Sig_transdc_resp-reg_C-effctor"/>
</dbReference>
<evidence type="ECO:0000256" key="2">
    <source>
        <dbReference type="ARBA" id="ARBA00023125"/>
    </source>
</evidence>
<evidence type="ECO:0000259" key="4">
    <source>
        <dbReference type="PROSITE" id="PS50043"/>
    </source>
</evidence>
<comment type="caution">
    <text evidence="5">The sequence shown here is derived from an EMBL/GenBank/DDBJ whole genome shotgun (WGS) entry which is preliminary data.</text>
</comment>
<dbReference type="SMART" id="SM00421">
    <property type="entry name" value="HTH_LUXR"/>
    <property type="match status" value="1"/>
</dbReference>
<name>A0ABW0GHZ4_9MICO</name>
<organism evidence="5 6">
    <name type="scientific">Aquipuribacter nitratireducens</name>
    <dbReference type="NCBI Taxonomy" id="650104"/>
    <lineage>
        <taxon>Bacteria</taxon>
        <taxon>Bacillati</taxon>
        <taxon>Actinomycetota</taxon>
        <taxon>Actinomycetes</taxon>
        <taxon>Micrococcales</taxon>
        <taxon>Intrasporangiaceae</taxon>
        <taxon>Aquipuribacter</taxon>
    </lineage>
</organism>
<accession>A0ABW0GHZ4</accession>
<dbReference type="Pfam" id="PF00196">
    <property type="entry name" value="GerE"/>
    <property type="match status" value="1"/>
</dbReference>
<sequence>MTGHLRDHDADRMLQLLGDVADDPDPGPAAPWTLLTGLQRLDPCDLEVSYQHHDYARQRTELIQAVDLDHGREAVGDAVGVEHVEDEWWLGWWTSACSWPQRSGDLRSVVHTYDVHPLERDRLAATSADDELRDCMIVSLPAEPGHARRICFMRQEGAASDERDREVLTRLRPHVVEIVQDAERRRTGVPRLTPREREVLVLVACGLSYPEVAARLVVSTATVRTHMEHVRERLGVSSAAAAVAVAKPHAPAQHSVP</sequence>
<evidence type="ECO:0000256" key="3">
    <source>
        <dbReference type="ARBA" id="ARBA00023163"/>
    </source>
</evidence>
<evidence type="ECO:0000313" key="5">
    <source>
        <dbReference type="EMBL" id="MFC5379259.1"/>
    </source>
</evidence>
<keyword evidence="6" id="KW-1185">Reference proteome</keyword>
<dbReference type="Proteomes" id="UP001596122">
    <property type="component" value="Unassembled WGS sequence"/>
</dbReference>
<reference evidence="6" key="1">
    <citation type="journal article" date="2019" name="Int. J. Syst. Evol. Microbiol.">
        <title>The Global Catalogue of Microorganisms (GCM) 10K type strain sequencing project: providing services to taxonomists for standard genome sequencing and annotation.</title>
        <authorList>
            <consortium name="The Broad Institute Genomics Platform"/>
            <consortium name="The Broad Institute Genome Sequencing Center for Infectious Disease"/>
            <person name="Wu L."/>
            <person name="Ma J."/>
        </authorList>
    </citation>
    <scope>NUCLEOTIDE SEQUENCE [LARGE SCALE GENOMIC DNA]</scope>
    <source>
        <strain evidence="6">CCUG 43114</strain>
    </source>
</reference>
<dbReference type="PANTHER" id="PTHR44688">
    <property type="entry name" value="DNA-BINDING TRANSCRIPTIONAL ACTIVATOR DEVR_DOSR"/>
    <property type="match status" value="1"/>
</dbReference>